<name>A0AAE4GEB6_9BURK</name>
<feature type="domain" description="DUF6602" evidence="1">
    <location>
        <begin position="27"/>
        <end position="129"/>
    </location>
</feature>
<proteinExistence type="predicted"/>
<evidence type="ECO:0000313" key="2">
    <source>
        <dbReference type="EMBL" id="MDT0339365.1"/>
    </source>
</evidence>
<gene>
    <name evidence="2" type="ORF">RJN63_21195</name>
</gene>
<protein>
    <recommendedName>
        <fullName evidence="1">DUF6602 domain-containing protein</fullName>
    </recommendedName>
</protein>
<comment type="caution">
    <text evidence="2">The sequence shown here is derived from an EMBL/GenBank/DDBJ whole genome shotgun (WGS) entry which is preliminary data.</text>
</comment>
<dbReference type="CDD" id="cd21173">
    <property type="entry name" value="NucC-like"/>
    <property type="match status" value="1"/>
</dbReference>
<sequence>MDSTFDIDAHLNNLGTDLVENFARAGRATTPGLVGSARETEVRRQLAALLPRIMTVSTGCVIDSFGGTSTQTDVIVHERDNCPVFSINGAEDVGYIPCESVAAVGEVKSTLGKKEIFDATRKIRSVKELRRASNDPSYPWAYRKYSDPSFHFGSPDTALDPINKELDLPLGFIVCERFGVSLQTMVSHFQEAVAEAPPHLAPGIIISLAEGILTFRHSARNSLLWNARGADGMAFFRPDFGSFRFLIGKISRWCIEGRTSAVSPHSHYFLNMKADTHLIAEAIPFTIVPSS</sequence>
<dbReference type="AlphaFoldDB" id="A0AAE4GEB6"/>
<dbReference type="EMBL" id="JAVRAA010000012">
    <property type="protein sequence ID" value="MDT0339365.1"/>
    <property type="molecule type" value="Genomic_DNA"/>
</dbReference>
<reference evidence="2" key="1">
    <citation type="submission" date="2023-02" db="EMBL/GenBank/DDBJ databases">
        <title>Description of Herbaspirillum huttiense subsp. nephrolepsisexaltata and Herbaspirillum huttiense subsp. lycopersicon.</title>
        <authorList>
            <person name="Poudel M."/>
            <person name="Sharma A."/>
            <person name="Goss E."/>
            <person name="Tapia J.H."/>
            <person name="Harmon C.M."/>
            <person name="Jones J.B."/>
        </authorList>
    </citation>
    <scope>NUCLEOTIDE SEQUENCE</scope>
    <source>
        <strain evidence="2">NC40101</strain>
    </source>
</reference>
<evidence type="ECO:0000259" key="1">
    <source>
        <dbReference type="Pfam" id="PF20247"/>
    </source>
</evidence>
<organism evidence="2">
    <name type="scientific">Herbaspirillum huttiense subsp. nephrolepidis</name>
    <dbReference type="NCBI Taxonomy" id="3075126"/>
    <lineage>
        <taxon>Bacteria</taxon>
        <taxon>Pseudomonadati</taxon>
        <taxon>Pseudomonadota</taxon>
        <taxon>Betaproteobacteria</taxon>
        <taxon>Burkholderiales</taxon>
        <taxon>Oxalobacteraceae</taxon>
        <taxon>Herbaspirillum</taxon>
    </lineage>
</organism>
<accession>A0AAE4GEB6</accession>
<dbReference type="RefSeq" id="WP_310835908.1">
    <property type="nucleotide sequence ID" value="NZ_JAVLSM010000002.1"/>
</dbReference>
<dbReference type="InterPro" id="IPR046537">
    <property type="entry name" value="DUF6602"/>
</dbReference>
<dbReference type="Pfam" id="PF20247">
    <property type="entry name" value="DUF6602"/>
    <property type="match status" value="1"/>
</dbReference>